<dbReference type="InterPro" id="IPR036412">
    <property type="entry name" value="HAD-like_sf"/>
</dbReference>
<dbReference type="EMBL" id="JBHSXM010000001">
    <property type="protein sequence ID" value="MFC6835522.1"/>
    <property type="molecule type" value="Genomic_DNA"/>
</dbReference>
<reference evidence="1 2" key="1">
    <citation type="journal article" date="2019" name="Int. J. Syst. Evol. Microbiol.">
        <title>The Global Catalogue of Microorganisms (GCM) 10K type strain sequencing project: providing services to taxonomists for standard genome sequencing and annotation.</title>
        <authorList>
            <consortium name="The Broad Institute Genomics Platform"/>
            <consortium name="The Broad Institute Genome Sequencing Center for Infectious Disease"/>
            <person name="Wu L."/>
            <person name="Ma J."/>
        </authorList>
    </citation>
    <scope>NUCLEOTIDE SEQUENCE [LARGE SCALE GENOMIC DNA]</scope>
    <source>
        <strain evidence="1 2">PSRA2</strain>
    </source>
</reference>
<keyword evidence="2" id="KW-1185">Reference proteome</keyword>
<name>A0ABD5U4R2_9EURY</name>
<protein>
    <recommendedName>
        <fullName evidence="3">Phosphoglycolate phosphatase</fullName>
    </recommendedName>
</protein>
<dbReference type="InterPro" id="IPR023214">
    <property type="entry name" value="HAD_sf"/>
</dbReference>
<dbReference type="SUPFAM" id="SSF56784">
    <property type="entry name" value="HAD-like"/>
    <property type="match status" value="1"/>
</dbReference>
<dbReference type="Gene3D" id="3.40.50.1000">
    <property type="entry name" value="HAD superfamily/HAD-like"/>
    <property type="match status" value="1"/>
</dbReference>
<gene>
    <name evidence="1" type="ORF">ACFQHK_03255</name>
</gene>
<organism evidence="1 2">
    <name type="scientific">Halomarina ordinaria</name>
    <dbReference type="NCBI Taxonomy" id="3033939"/>
    <lineage>
        <taxon>Archaea</taxon>
        <taxon>Methanobacteriati</taxon>
        <taxon>Methanobacteriota</taxon>
        <taxon>Stenosarchaea group</taxon>
        <taxon>Halobacteria</taxon>
        <taxon>Halobacteriales</taxon>
        <taxon>Natronomonadaceae</taxon>
        <taxon>Halomarina</taxon>
    </lineage>
</organism>
<evidence type="ECO:0008006" key="3">
    <source>
        <dbReference type="Google" id="ProtNLM"/>
    </source>
</evidence>
<dbReference type="AlphaFoldDB" id="A0ABD5U4R2"/>
<accession>A0ABD5U4R2</accession>
<evidence type="ECO:0000313" key="1">
    <source>
        <dbReference type="EMBL" id="MFC6835522.1"/>
    </source>
</evidence>
<dbReference type="Proteomes" id="UP001596406">
    <property type="component" value="Unassembled WGS sequence"/>
</dbReference>
<proteinExistence type="predicted"/>
<sequence length="45" mass="4525">MQFDNDGVTPGATLYVGDTTCDVTAACAFGMDVALLGRSAPPTAC</sequence>
<dbReference type="RefSeq" id="WP_304447221.1">
    <property type="nucleotide sequence ID" value="NZ_JARRAH010000001.1"/>
</dbReference>
<evidence type="ECO:0000313" key="2">
    <source>
        <dbReference type="Proteomes" id="UP001596406"/>
    </source>
</evidence>
<comment type="caution">
    <text evidence="1">The sequence shown here is derived from an EMBL/GenBank/DDBJ whole genome shotgun (WGS) entry which is preliminary data.</text>
</comment>